<dbReference type="Proteomes" id="UP000176424">
    <property type="component" value="Unassembled WGS sequence"/>
</dbReference>
<evidence type="ECO:0000313" key="5">
    <source>
        <dbReference type="EMBL" id="OGD08234.1"/>
    </source>
</evidence>
<proteinExistence type="predicted"/>
<dbReference type="PANTHER" id="PTHR45745:SF1">
    <property type="entry name" value="PHOSPHOGLUCOMUTASE 2B-RELATED"/>
    <property type="match status" value="1"/>
</dbReference>
<reference evidence="5 6" key="1">
    <citation type="journal article" date="2016" name="Nat. Commun.">
        <title>Thousands of microbial genomes shed light on interconnected biogeochemical processes in an aquifer system.</title>
        <authorList>
            <person name="Anantharaman K."/>
            <person name="Brown C.T."/>
            <person name="Hug L.A."/>
            <person name="Sharon I."/>
            <person name="Castelle C.J."/>
            <person name="Probst A.J."/>
            <person name="Thomas B.C."/>
            <person name="Singh A."/>
            <person name="Wilkins M.J."/>
            <person name="Karaoz U."/>
            <person name="Brodie E.L."/>
            <person name="Williams K.H."/>
            <person name="Hubbard S.S."/>
            <person name="Banfield J.F."/>
        </authorList>
    </citation>
    <scope>NUCLEOTIDE SEQUENCE [LARGE SCALE GENOMIC DNA]</scope>
</reference>
<dbReference type="STRING" id="1797263.A2397_05460"/>
<dbReference type="PANTHER" id="PTHR45745">
    <property type="entry name" value="PHOSPHOMANNOMUTASE 45A"/>
    <property type="match status" value="1"/>
</dbReference>
<feature type="domain" description="Alpha-D-phosphohexomutase alpha/beta/alpha" evidence="4">
    <location>
        <begin position="428"/>
        <end position="569"/>
    </location>
</feature>
<protein>
    <recommendedName>
        <fullName evidence="4">Alpha-D-phosphohexomutase alpha/beta/alpha domain-containing protein</fullName>
    </recommendedName>
</protein>
<dbReference type="GO" id="GO:0006166">
    <property type="term" value="P:purine ribonucleoside salvage"/>
    <property type="evidence" value="ECO:0007669"/>
    <property type="project" value="TreeGrafter"/>
</dbReference>
<dbReference type="GO" id="GO:0005975">
    <property type="term" value="P:carbohydrate metabolic process"/>
    <property type="evidence" value="ECO:0007669"/>
    <property type="project" value="InterPro"/>
</dbReference>
<dbReference type="GO" id="GO:0008973">
    <property type="term" value="F:phosphopentomutase activity"/>
    <property type="evidence" value="ECO:0007669"/>
    <property type="project" value="TreeGrafter"/>
</dbReference>
<dbReference type="AlphaFoldDB" id="A0A1F4ZS85"/>
<evidence type="ECO:0000259" key="4">
    <source>
        <dbReference type="Pfam" id="PF02880"/>
    </source>
</evidence>
<dbReference type="GO" id="GO:0046872">
    <property type="term" value="F:metal ion binding"/>
    <property type="evidence" value="ECO:0007669"/>
    <property type="project" value="UniProtKB-KW"/>
</dbReference>
<evidence type="ECO:0000256" key="2">
    <source>
        <dbReference type="ARBA" id="ARBA00022842"/>
    </source>
</evidence>
<sequence length="739" mass="83986">MKFSSPKPNLPLEKTFLDQVEKDTPSKIKAKNLVDLNTEGEFSFTLKREYLEKFDPNGEALGIMSWFENYAAEAKVSTAGIRGIQNPLYPWDTRYPLNLVGVMLATMGKILVSQETPGEKTKIAACEVRYNSSQYVELISRIQAAYGITTWITDEYQTIPIFLISFLVFVFDLYGGEYATSSHSMCKKIATKDLNTQGSQYIPSESLLFVEKVRKILEEVRTKGEYTIKISSKDDRNLEKKFLASIDNGIKLYVDYLKQGVATQTNLNYIRGSKNKILVDCMGGSMYKTLSSMLTYLGMLDQFDFLHATEDSFNHGIGKVVDENGKFFDWGCDTTIMKINFDTMHIGVPVLESANYESLLKDYPLGTTLLITDPDADRLVMAYIEKADELPKIKQRGLVHLTLDKERILVMFTPNQSFLMTVDFQQKALLKAGIWDKYNWFILKTTASQRSWDEWAKANNVPTINTPVGFKELADAMINIERKLKETPGEEIIIKDVLGNSINVGKKPRLLFAGEESGGEIFGPPELVSSNKGRLAISMREKSAGEAVVITAAMASWLAKNNMSPADYLWNIYERNNIVSRYEIRIDCKYYNESEADITKLLKEKEAGMRIKEENDAYFLSLALGYRDGIITLDQVKDILTECFSGLDFSTVVDIKFVGDGTYILCTDKCLEVRPSGTDAMNKAYGYGIDQWDCIKFAQKFTAYSGTRNPLHKKYIPEEFYNEVKDYSFEIYSYYKEHQ</sequence>
<name>A0A1F4ZS85_9BACT</name>
<keyword evidence="1" id="KW-0479">Metal-binding</keyword>
<dbReference type="InterPro" id="IPR016055">
    <property type="entry name" value="A-D-PHexomutase_a/b/a-I/II/III"/>
</dbReference>
<keyword evidence="2" id="KW-0460">Magnesium</keyword>
<keyword evidence="3" id="KW-0413">Isomerase</keyword>
<comment type="caution">
    <text evidence="5">The sequence shown here is derived from an EMBL/GenBank/DDBJ whole genome shotgun (WGS) entry which is preliminary data.</text>
</comment>
<evidence type="ECO:0000256" key="3">
    <source>
        <dbReference type="ARBA" id="ARBA00023235"/>
    </source>
</evidence>
<dbReference type="Gene3D" id="3.40.120.10">
    <property type="entry name" value="Alpha-D-Glucose-1,6-Bisphosphate, subunit A, domain 3"/>
    <property type="match status" value="2"/>
</dbReference>
<dbReference type="EMBL" id="MEXR01000061">
    <property type="protein sequence ID" value="OGD08234.1"/>
    <property type="molecule type" value="Genomic_DNA"/>
</dbReference>
<evidence type="ECO:0000313" key="6">
    <source>
        <dbReference type="Proteomes" id="UP000176424"/>
    </source>
</evidence>
<organism evidence="5 6">
    <name type="scientific">Candidatus Amesbacteria bacterium RIFOXYB1_FULL_44_23</name>
    <dbReference type="NCBI Taxonomy" id="1797263"/>
    <lineage>
        <taxon>Bacteria</taxon>
        <taxon>Candidatus Amesiibacteriota</taxon>
    </lineage>
</organism>
<dbReference type="Pfam" id="PF02880">
    <property type="entry name" value="PGM_PMM_III"/>
    <property type="match status" value="1"/>
</dbReference>
<gene>
    <name evidence="5" type="ORF">A2397_05460</name>
</gene>
<dbReference type="InterPro" id="IPR005846">
    <property type="entry name" value="A-D-PHexomutase_a/b/a-III"/>
</dbReference>
<dbReference type="SUPFAM" id="SSF53738">
    <property type="entry name" value="Phosphoglucomutase, first 3 domains"/>
    <property type="match status" value="2"/>
</dbReference>
<evidence type="ECO:0000256" key="1">
    <source>
        <dbReference type="ARBA" id="ARBA00022723"/>
    </source>
</evidence>
<accession>A0A1F4ZS85</accession>